<gene>
    <name evidence="1" type="ORF">K491DRAFT_594063</name>
</gene>
<sequence length="468" mass="54557">MKEQRRSKIVSDVSRTFTTMLCPPPKHKLYLVKGEYQYRLGDSTLPLAYQQDDPLIRFIIRTIRRLTIENMYIAASKIRVSNATNSPPLWPVNLANVQCNIKFYTFTMRLDEFPITVPISIMDRTIPLKSENVVVRSYGTWKPLEAWLLGVTEYMDCGSTRSLSSQRIWWERNGKTFRLMDLPAEVRANVFEHILGSPIYLRTALNSSTGQNVVTFRPGKGAADYHSTIHWENSYAYEEAEKFPRIATSYSKGRNVRLANMNIFLVNKQIRDEALKSGWEGTWKHFSLRYILKDVLQCPNPPTEFNWLSRIELHLSASGFIGLFGVEVYPEIHIDASCSYGHLLQRILNLKQLRLRFRSPYDGPQANPWRDYVQHRRYADVIQSDPRCKDMVKFPCQRILVDYILTFAFPFIKHVPNIYLAGCIKSKQKADWDRIFATEYYERSKDYRTHGYDQDAALEQILGTPVYE</sequence>
<dbReference type="PANTHER" id="PTHR38790">
    <property type="entry name" value="2EXR DOMAIN-CONTAINING PROTEIN-RELATED"/>
    <property type="match status" value="1"/>
</dbReference>
<dbReference type="EMBL" id="MU004320">
    <property type="protein sequence ID" value="KAF2657870.1"/>
    <property type="molecule type" value="Genomic_DNA"/>
</dbReference>
<protein>
    <submittedName>
        <fullName evidence="1">Uncharacterized protein</fullName>
    </submittedName>
</protein>
<evidence type="ECO:0000313" key="2">
    <source>
        <dbReference type="Proteomes" id="UP000799324"/>
    </source>
</evidence>
<dbReference type="Proteomes" id="UP000799324">
    <property type="component" value="Unassembled WGS sequence"/>
</dbReference>
<dbReference type="OrthoDB" id="5335493at2759"/>
<organism evidence="1 2">
    <name type="scientific">Lophiostoma macrostomum CBS 122681</name>
    <dbReference type="NCBI Taxonomy" id="1314788"/>
    <lineage>
        <taxon>Eukaryota</taxon>
        <taxon>Fungi</taxon>
        <taxon>Dikarya</taxon>
        <taxon>Ascomycota</taxon>
        <taxon>Pezizomycotina</taxon>
        <taxon>Dothideomycetes</taxon>
        <taxon>Pleosporomycetidae</taxon>
        <taxon>Pleosporales</taxon>
        <taxon>Lophiostomataceae</taxon>
        <taxon>Lophiostoma</taxon>
    </lineage>
</organism>
<name>A0A6A6TDF9_9PLEO</name>
<keyword evidence="2" id="KW-1185">Reference proteome</keyword>
<dbReference type="AlphaFoldDB" id="A0A6A6TDF9"/>
<proteinExistence type="predicted"/>
<evidence type="ECO:0000313" key="1">
    <source>
        <dbReference type="EMBL" id="KAF2657870.1"/>
    </source>
</evidence>
<dbReference type="PANTHER" id="PTHR38790:SF9">
    <property type="entry name" value="F-BOX DOMAIN-CONTAINING PROTEIN"/>
    <property type="match status" value="1"/>
</dbReference>
<reference evidence="1" key="1">
    <citation type="journal article" date="2020" name="Stud. Mycol.">
        <title>101 Dothideomycetes genomes: a test case for predicting lifestyles and emergence of pathogens.</title>
        <authorList>
            <person name="Haridas S."/>
            <person name="Albert R."/>
            <person name="Binder M."/>
            <person name="Bloem J."/>
            <person name="Labutti K."/>
            <person name="Salamov A."/>
            <person name="Andreopoulos B."/>
            <person name="Baker S."/>
            <person name="Barry K."/>
            <person name="Bills G."/>
            <person name="Bluhm B."/>
            <person name="Cannon C."/>
            <person name="Castanera R."/>
            <person name="Culley D."/>
            <person name="Daum C."/>
            <person name="Ezra D."/>
            <person name="Gonzalez J."/>
            <person name="Henrissat B."/>
            <person name="Kuo A."/>
            <person name="Liang C."/>
            <person name="Lipzen A."/>
            <person name="Lutzoni F."/>
            <person name="Magnuson J."/>
            <person name="Mondo S."/>
            <person name="Nolan M."/>
            <person name="Ohm R."/>
            <person name="Pangilinan J."/>
            <person name="Park H.-J."/>
            <person name="Ramirez L."/>
            <person name="Alfaro M."/>
            <person name="Sun H."/>
            <person name="Tritt A."/>
            <person name="Yoshinaga Y."/>
            <person name="Zwiers L.-H."/>
            <person name="Turgeon B."/>
            <person name="Goodwin S."/>
            <person name="Spatafora J."/>
            <person name="Crous P."/>
            <person name="Grigoriev I."/>
        </authorList>
    </citation>
    <scope>NUCLEOTIDE SEQUENCE</scope>
    <source>
        <strain evidence="1">CBS 122681</strain>
    </source>
</reference>
<accession>A0A6A6TDF9</accession>